<evidence type="ECO:0000313" key="2">
    <source>
        <dbReference type="Proteomes" id="UP000199673"/>
    </source>
</evidence>
<reference evidence="2" key="1">
    <citation type="submission" date="2016-10" db="EMBL/GenBank/DDBJ databases">
        <authorList>
            <person name="Varghese N."/>
            <person name="Submissions S."/>
        </authorList>
    </citation>
    <scope>NUCLEOTIDE SEQUENCE [LARGE SCALE GENOMIC DNA]</scope>
    <source>
        <strain evidence="2">DSM 23445</strain>
    </source>
</reference>
<keyword evidence="2" id="KW-1185">Reference proteome</keyword>
<accession>A0A1I7DQQ9</accession>
<dbReference type="EMBL" id="FPBF01000007">
    <property type="protein sequence ID" value="SFU14040.1"/>
    <property type="molecule type" value="Genomic_DNA"/>
</dbReference>
<sequence length="156" mass="17336">MENKVSIEISPADLQAIKDAIAVLQAKLGPLLIALTDEERRSLFKMGEASRPFVEKVLEYVVTNPEFLPPFTTVEEMQKDWKAISDLLPVFNALSQLCSNLDDTLMEAGSEVMVPSTAYYKSAQMAVKLGVPSAKPVVADLMVRWERKPKKSPPKE</sequence>
<protein>
    <submittedName>
        <fullName evidence="1">Uncharacterized protein</fullName>
    </submittedName>
</protein>
<proteinExistence type="predicted"/>
<organism evidence="1 2">
    <name type="scientific">Algoriphagus locisalis</name>
    <dbReference type="NCBI Taxonomy" id="305507"/>
    <lineage>
        <taxon>Bacteria</taxon>
        <taxon>Pseudomonadati</taxon>
        <taxon>Bacteroidota</taxon>
        <taxon>Cytophagia</taxon>
        <taxon>Cytophagales</taxon>
        <taxon>Cyclobacteriaceae</taxon>
        <taxon>Algoriphagus</taxon>
    </lineage>
</organism>
<dbReference type="STRING" id="305507.SAMN04489724_4308"/>
<dbReference type="AlphaFoldDB" id="A0A1I7DQQ9"/>
<dbReference type="Proteomes" id="UP000199673">
    <property type="component" value="Unassembled WGS sequence"/>
</dbReference>
<dbReference type="OrthoDB" id="5952844at2"/>
<evidence type="ECO:0000313" key="1">
    <source>
        <dbReference type="EMBL" id="SFU14040.1"/>
    </source>
</evidence>
<name>A0A1I7DQQ9_9BACT</name>
<dbReference type="RefSeq" id="WP_091697154.1">
    <property type="nucleotide sequence ID" value="NZ_FPBF01000007.1"/>
</dbReference>
<gene>
    <name evidence="1" type="ORF">SAMN04489724_4308</name>
</gene>